<evidence type="ECO:0000259" key="6">
    <source>
        <dbReference type="PROSITE" id="PS51779"/>
    </source>
</evidence>
<dbReference type="InterPro" id="IPR000184">
    <property type="entry name" value="Bac_surfAg_D15"/>
</dbReference>
<dbReference type="Gene3D" id="2.40.160.50">
    <property type="entry name" value="membrane protein fhac: a member of the omp85/tpsb transporter family"/>
    <property type="match status" value="1"/>
</dbReference>
<comment type="caution">
    <text evidence="7">The sequence shown here is derived from an EMBL/GenBank/DDBJ whole genome shotgun (WGS) entry which is preliminary data.</text>
</comment>
<gene>
    <name evidence="7" type="primary">tamA_1</name>
    <name evidence="7" type="ORF">GALL_178730</name>
</gene>
<accession>A0A1J5SEB7</accession>
<dbReference type="EMBL" id="MLJW01000099">
    <property type="protein sequence ID" value="OIR00052.1"/>
    <property type="molecule type" value="Genomic_DNA"/>
</dbReference>
<reference evidence="7" key="1">
    <citation type="submission" date="2016-10" db="EMBL/GenBank/DDBJ databases">
        <title>Sequence of Gallionella enrichment culture.</title>
        <authorList>
            <person name="Poehlein A."/>
            <person name="Muehling M."/>
            <person name="Daniel R."/>
        </authorList>
    </citation>
    <scope>NUCLEOTIDE SEQUENCE</scope>
</reference>
<dbReference type="GO" id="GO:0019867">
    <property type="term" value="C:outer membrane"/>
    <property type="evidence" value="ECO:0007669"/>
    <property type="project" value="InterPro"/>
</dbReference>
<dbReference type="AlphaFoldDB" id="A0A1J5SEB7"/>
<evidence type="ECO:0000256" key="1">
    <source>
        <dbReference type="ARBA" id="ARBA00004370"/>
    </source>
</evidence>
<dbReference type="InterPro" id="IPR010827">
    <property type="entry name" value="BamA/TamA_POTRA"/>
</dbReference>
<evidence type="ECO:0000256" key="4">
    <source>
        <dbReference type="ARBA" id="ARBA00023136"/>
    </source>
</evidence>
<keyword evidence="3" id="KW-0732">Signal</keyword>
<protein>
    <submittedName>
        <fullName evidence="7">Translocation and assembly module TamA</fullName>
    </submittedName>
</protein>
<name>A0A1J5SEB7_9ZZZZ</name>
<evidence type="ECO:0000256" key="3">
    <source>
        <dbReference type="ARBA" id="ARBA00022729"/>
    </source>
</evidence>
<comment type="subcellular location">
    <subcellularLocation>
        <location evidence="1">Membrane</location>
    </subcellularLocation>
</comment>
<dbReference type="Pfam" id="PF07244">
    <property type="entry name" value="POTRA"/>
    <property type="match status" value="1"/>
</dbReference>
<dbReference type="InterPro" id="IPR039910">
    <property type="entry name" value="D15-like"/>
</dbReference>
<evidence type="ECO:0000256" key="5">
    <source>
        <dbReference type="ARBA" id="ARBA00023237"/>
    </source>
</evidence>
<dbReference type="InterPro" id="IPR034746">
    <property type="entry name" value="POTRA"/>
</dbReference>
<proteinExistence type="predicted"/>
<keyword evidence="4" id="KW-0472">Membrane</keyword>
<dbReference type="PROSITE" id="PS51779">
    <property type="entry name" value="POTRA"/>
    <property type="match status" value="1"/>
</dbReference>
<dbReference type="PANTHER" id="PTHR12815:SF47">
    <property type="entry name" value="TRANSLOCATION AND ASSEMBLY MODULE SUBUNIT TAMA"/>
    <property type="match status" value="1"/>
</dbReference>
<dbReference type="PANTHER" id="PTHR12815">
    <property type="entry name" value="SORTING AND ASSEMBLY MACHINERY SAMM50 PROTEIN FAMILY MEMBER"/>
    <property type="match status" value="1"/>
</dbReference>
<keyword evidence="2" id="KW-0812">Transmembrane</keyword>
<dbReference type="Gene3D" id="3.10.20.310">
    <property type="entry name" value="membrane protein fhac"/>
    <property type="match status" value="2"/>
</dbReference>
<evidence type="ECO:0000256" key="2">
    <source>
        <dbReference type="ARBA" id="ARBA00022692"/>
    </source>
</evidence>
<keyword evidence="5" id="KW-0998">Cell outer membrane</keyword>
<feature type="domain" description="POTRA" evidence="6">
    <location>
        <begin position="210"/>
        <end position="289"/>
    </location>
</feature>
<sequence length="595" mass="64406">MIKSGENLGIPFLISLILLLLCIPFLCTKAQADETSYQVEIDAPSPLNQLLLKHLDIIKWRDNPRMTPAEWQRVSSEAPQNIKDLLATEGFFSPIITSSLTQTNGVSLAKFKVEPGSPILIQDVTLNFAGDITLQPNEDQPNVTKLRNGWTLKSGMQFRQEDWSQAKRSLLAALLIQRYPNASISQSSATINVQTHTAALTVDVDSGATIRFGNLSIEGLKRYPTSIVENLNPIKPDSVYSQSELLTFQSRLQSSGYFRSVDIKVDTKASNIDGSPTTNVPIKVVVEENPAIKVGIGAGYSTNMGARTQLTFDNLNLLDHGWWLSSALKIEQKSQLLSGQISLPTTAKGYRDSISGSASHTSIQGQTITATKAGIKRAWGPRKREQYVGANLITEHINVDGAASSSNHAATLAYGITLRHTDNDLNPTRGYLFNAQFAGAPLDALADGKFLQSYIKAQGYYPVTASTQLIARAEVGMVNGKNSAPAAFLFRAGGDQSVRGYSFQSLGVTEGSAIVGGRYLATGSIELVQWLTPQWGAAVFVDAGNAANTLQELKPVYGYGLGARWKSPVGPIGADIAYGQKTSEYRMHFNIGVAF</sequence>
<evidence type="ECO:0000313" key="7">
    <source>
        <dbReference type="EMBL" id="OIR00052.1"/>
    </source>
</evidence>
<dbReference type="Pfam" id="PF01103">
    <property type="entry name" value="Omp85"/>
    <property type="match status" value="1"/>
</dbReference>
<organism evidence="7">
    <name type="scientific">mine drainage metagenome</name>
    <dbReference type="NCBI Taxonomy" id="410659"/>
    <lineage>
        <taxon>unclassified sequences</taxon>
        <taxon>metagenomes</taxon>
        <taxon>ecological metagenomes</taxon>
    </lineage>
</organism>